<geneLocation type="mitochondrion" evidence="2"/>
<dbReference type="EMBL" id="FN424190">
    <property type="protein sequence ID" value="CAZ66831.1"/>
    <property type="molecule type" value="Genomic_DNA"/>
</dbReference>
<dbReference type="RefSeq" id="YP_003734452.1">
    <property type="nucleotide sequence ID" value="NC_014262.1"/>
</dbReference>
<evidence type="ECO:0000313" key="2">
    <source>
        <dbReference type="EMBL" id="CAZ66831.1"/>
    </source>
</evidence>
<protein>
    <submittedName>
        <fullName evidence="2">Ymf59</fullName>
    </submittedName>
</protein>
<evidence type="ECO:0000256" key="1">
    <source>
        <dbReference type="SAM" id="Phobius"/>
    </source>
</evidence>
<name>D8L7U4_PARCA</name>
<keyword evidence="1" id="KW-0812">Transmembrane</keyword>
<gene>
    <name evidence="2" type="primary">ymf59</name>
</gene>
<organism evidence="2">
    <name type="scientific">Paramecium caudatum</name>
    <dbReference type="NCBI Taxonomy" id="5885"/>
    <lineage>
        <taxon>Eukaryota</taxon>
        <taxon>Sar</taxon>
        <taxon>Alveolata</taxon>
        <taxon>Ciliophora</taxon>
        <taxon>Intramacronucleata</taxon>
        <taxon>Oligohymenophorea</taxon>
        <taxon>Peniculida</taxon>
        <taxon>Parameciidae</taxon>
        <taxon>Paramecium</taxon>
    </lineage>
</organism>
<keyword evidence="1" id="KW-0472">Membrane</keyword>
<sequence length="127" mass="15287">MNSDQDLKLYLLHNFFFYDSGFKNKRRIAIKSFLFLMLVLSFFFEDYTVKFKKRKKSKINILNAPYKNKLAQRQFTMCRYYFYIKITPSIPNEVSSAECFFDKVNRFNAIGSLFFYLVSLKIKIISE</sequence>
<accession>D8L7U4</accession>
<dbReference type="AlphaFoldDB" id="D8L7U4"/>
<reference evidence="2" key="1">
    <citation type="journal article" date="2011" name="BMC Genomics">
        <title>The mitochondrial genome sequence of the ciliate Paramecium caudatum reveals a shift in nucleotide composition and codon usage within the genus Paramecium.</title>
        <authorList>
            <person name="Barth D."/>
            <person name="Berendonk T.U."/>
        </authorList>
    </citation>
    <scope>NUCLEOTIDE SEQUENCE</scope>
    <source>
        <strain evidence="2">GB-E</strain>
    </source>
</reference>
<feature type="transmembrane region" description="Helical" evidence="1">
    <location>
        <begin position="28"/>
        <end position="49"/>
    </location>
</feature>
<keyword evidence="1" id="KW-1133">Transmembrane helix</keyword>
<proteinExistence type="predicted"/>
<dbReference type="GeneID" id="9384810"/>
<keyword evidence="2" id="KW-0496">Mitochondrion</keyword>